<proteinExistence type="predicted"/>
<organism evidence="2 3">
    <name type="scientific">Pristionchus fissidentatus</name>
    <dbReference type="NCBI Taxonomy" id="1538716"/>
    <lineage>
        <taxon>Eukaryota</taxon>
        <taxon>Metazoa</taxon>
        <taxon>Ecdysozoa</taxon>
        <taxon>Nematoda</taxon>
        <taxon>Chromadorea</taxon>
        <taxon>Rhabditida</taxon>
        <taxon>Rhabditina</taxon>
        <taxon>Diplogasteromorpha</taxon>
        <taxon>Diplogasteroidea</taxon>
        <taxon>Neodiplogasteridae</taxon>
        <taxon>Pristionchus</taxon>
    </lineage>
</organism>
<dbReference type="EMBL" id="BTSY01000005">
    <property type="protein sequence ID" value="GMT29293.1"/>
    <property type="molecule type" value="Genomic_DNA"/>
</dbReference>
<feature type="compositionally biased region" description="Acidic residues" evidence="1">
    <location>
        <begin position="400"/>
        <end position="412"/>
    </location>
</feature>
<gene>
    <name evidence="2" type="ORF">PFISCL1PPCAC_20590</name>
</gene>
<dbReference type="Proteomes" id="UP001432322">
    <property type="component" value="Unassembled WGS sequence"/>
</dbReference>
<accession>A0AAV5WG10</accession>
<feature type="non-terminal residue" evidence="2">
    <location>
        <position position="436"/>
    </location>
</feature>
<evidence type="ECO:0000313" key="2">
    <source>
        <dbReference type="EMBL" id="GMT29293.1"/>
    </source>
</evidence>
<dbReference type="AlphaFoldDB" id="A0AAV5WG10"/>
<feature type="compositionally biased region" description="Basic and acidic residues" evidence="1">
    <location>
        <begin position="380"/>
        <end position="399"/>
    </location>
</feature>
<reference evidence="2" key="1">
    <citation type="submission" date="2023-10" db="EMBL/GenBank/DDBJ databases">
        <title>Genome assembly of Pristionchus species.</title>
        <authorList>
            <person name="Yoshida K."/>
            <person name="Sommer R.J."/>
        </authorList>
    </citation>
    <scope>NUCLEOTIDE SEQUENCE</scope>
    <source>
        <strain evidence="2">RS5133</strain>
    </source>
</reference>
<evidence type="ECO:0000313" key="3">
    <source>
        <dbReference type="Proteomes" id="UP001432322"/>
    </source>
</evidence>
<keyword evidence="3" id="KW-1185">Reference proteome</keyword>
<comment type="caution">
    <text evidence="2">The sequence shown here is derived from an EMBL/GenBank/DDBJ whole genome shotgun (WGS) entry which is preliminary data.</text>
</comment>
<feature type="region of interest" description="Disordered" evidence="1">
    <location>
        <begin position="360"/>
        <end position="436"/>
    </location>
</feature>
<feature type="compositionally biased region" description="Basic and acidic residues" evidence="1">
    <location>
        <begin position="238"/>
        <end position="253"/>
    </location>
</feature>
<evidence type="ECO:0000256" key="1">
    <source>
        <dbReference type="SAM" id="MobiDB-lite"/>
    </source>
</evidence>
<name>A0AAV5WG10_9BILA</name>
<sequence length="436" mass="50418">MSQPLTFSDDEDTNMFSKQLQEVDVARLIPRPQSYMNAIDKENLAWRTDERVKTERDSLNDTFSFSPSPVKRGNKIVLDDAHPDREIKPELLDEDDAHQKPVVENDRLTPGKACKDEFEADSEWKVVPLSAKRSPLEESAPINPKTPRSAASTRRRRILNKIKAEMAENQDEWAIDHDQDFVFLGKDDDLTPTPFRLRSANRRSRVTYRNLDWSSEANDRKRNRRSALFIDESEEEREMEREREREREKEEKKKRMVRKRKQTREDIESVISSSSSSAVPDNAFSLSDDESIAVITSRMKMEERMEEGDGEYRGVKKRKIKKEVNEETAFSLSDDEPIATISKRMKDDGGVNKRKIKEEVNEESAFSLSDDEPIASIAKRMKDDNGEDRGDKREIKKEMDEESSFSLSDDDSIATIAKKMGDGEEEERGAKKRKIK</sequence>
<protein>
    <submittedName>
        <fullName evidence="2">Uncharacterized protein</fullName>
    </submittedName>
</protein>
<feature type="region of interest" description="Disordered" evidence="1">
    <location>
        <begin position="132"/>
        <end position="154"/>
    </location>
</feature>
<feature type="region of interest" description="Disordered" evidence="1">
    <location>
        <begin position="228"/>
        <end position="286"/>
    </location>
</feature>